<accession>A0A059C5T7</accession>
<dbReference type="InParanoid" id="A0A059C5T7"/>
<gene>
    <name evidence="1" type="ORF">EUGRSUZ_E02172</name>
</gene>
<evidence type="ECO:0000313" key="1">
    <source>
        <dbReference type="EMBL" id="KCW73604.1"/>
    </source>
</evidence>
<dbReference type="Gramene" id="KCW73604">
    <property type="protein sequence ID" value="KCW73604"/>
    <property type="gene ID" value="EUGRSUZ_E02172"/>
</dbReference>
<dbReference type="AlphaFoldDB" id="A0A059C5T7"/>
<reference evidence="1" key="1">
    <citation type="submission" date="2013-07" db="EMBL/GenBank/DDBJ databases">
        <title>The genome of Eucalyptus grandis.</title>
        <authorList>
            <person name="Schmutz J."/>
            <person name="Hayes R."/>
            <person name="Myburg A."/>
            <person name="Tuskan G."/>
            <person name="Grattapaglia D."/>
            <person name="Rokhsar D.S."/>
        </authorList>
    </citation>
    <scope>NUCLEOTIDE SEQUENCE</scope>
    <source>
        <tissue evidence="1">Leaf extractions</tissue>
    </source>
</reference>
<organism evidence="1">
    <name type="scientific">Eucalyptus grandis</name>
    <name type="common">Flooded gum</name>
    <dbReference type="NCBI Taxonomy" id="71139"/>
    <lineage>
        <taxon>Eukaryota</taxon>
        <taxon>Viridiplantae</taxon>
        <taxon>Streptophyta</taxon>
        <taxon>Embryophyta</taxon>
        <taxon>Tracheophyta</taxon>
        <taxon>Spermatophyta</taxon>
        <taxon>Magnoliopsida</taxon>
        <taxon>eudicotyledons</taxon>
        <taxon>Gunneridae</taxon>
        <taxon>Pentapetalae</taxon>
        <taxon>rosids</taxon>
        <taxon>malvids</taxon>
        <taxon>Myrtales</taxon>
        <taxon>Myrtaceae</taxon>
        <taxon>Myrtoideae</taxon>
        <taxon>Eucalypteae</taxon>
        <taxon>Eucalyptus</taxon>
    </lineage>
</organism>
<sequence length="68" mass="7988">MSIIPYCHSKKHCQRPNPCHSVANRLKYSKVTPCTTLVICTSNQKSFHLYIMYVMFRKARNHKFKGLT</sequence>
<dbReference type="EMBL" id="KK198757">
    <property type="protein sequence ID" value="KCW73604.1"/>
    <property type="molecule type" value="Genomic_DNA"/>
</dbReference>
<name>A0A059C5T7_EUCGR</name>
<protein>
    <submittedName>
        <fullName evidence="1">Uncharacterized protein</fullName>
    </submittedName>
</protein>
<proteinExistence type="predicted"/>